<evidence type="ECO:0000256" key="1">
    <source>
        <dbReference type="ARBA" id="ARBA00004141"/>
    </source>
</evidence>
<dbReference type="GO" id="GO:0006099">
    <property type="term" value="P:tricarboxylic acid cycle"/>
    <property type="evidence" value="ECO:0007669"/>
    <property type="project" value="InterPro"/>
</dbReference>
<keyword evidence="4" id="KW-0479">Metal-binding</keyword>
<feature type="transmembrane region" description="Helical" evidence="8">
    <location>
        <begin position="181"/>
        <end position="201"/>
    </location>
</feature>
<keyword evidence="6" id="KW-0408">Iron</keyword>
<evidence type="ECO:0000256" key="8">
    <source>
        <dbReference type="SAM" id="Phobius"/>
    </source>
</evidence>
<dbReference type="AlphaFoldDB" id="A0A4E0RZS8"/>
<keyword evidence="7 8" id="KW-0472">Membrane</keyword>
<dbReference type="GO" id="GO:0006121">
    <property type="term" value="P:mitochondrial electron transport, succinate to ubiquinone"/>
    <property type="evidence" value="ECO:0007669"/>
    <property type="project" value="TreeGrafter"/>
</dbReference>
<reference evidence="9" key="1">
    <citation type="submission" date="2019-03" db="EMBL/GenBank/DDBJ databases">
        <title>Improved annotation for the trematode Fasciola hepatica.</title>
        <authorList>
            <person name="Choi Y.-J."/>
            <person name="Martin J."/>
            <person name="Mitreva M."/>
        </authorList>
    </citation>
    <scope>NUCLEOTIDE SEQUENCE [LARGE SCALE GENOMIC DNA]</scope>
</reference>
<dbReference type="InterPro" id="IPR000701">
    <property type="entry name" value="SuccDH_FuR_B_TM-su"/>
</dbReference>
<dbReference type="PANTHER" id="PTHR10978:SF5">
    <property type="entry name" value="SUCCINATE DEHYDROGENASE CYTOCHROME B560 SUBUNIT, MITOCHONDRIAL"/>
    <property type="match status" value="1"/>
</dbReference>
<feature type="transmembrane region" description="Helical" evidence="8">
    <location>
        <begin position="101"/>
        <end position="126"/>
    </location>
</feature>
<evidence type="ECO:0000256" key="4">
    <source>
        <dbReference type="ARBA" id="ARBA00022723"/>
    </source>
</evidence>
<proteinExistence type="predicted"/>
<dbReference type="GO" id="GO:0009055">
    <property type="term" value="F:electron transfer activity"/>
    <property type="evidence" value="ECO:0007669"/>
    <property type="project" value="InterPro"/>
</dbReference>
<dbReference type="PROSITE" id="PS01001">
    <property type="entry name" value="SDH_CYT_2"/>
    <property type="match status" value="1"/>
</dbReference>
<keyword evidence="5 8" id="KW-1133">Transmembrane helix</keyword>
<feature type="transmembrane region" description="Helical" evidence="8">
    <location>
        <begin position="138"/>
        <end position="161"/>
    </location>
</feature>
<evidence type="ECO:0000256" key="5">
    <source>
        <dbReference type="ARBA" id="ARBA00022989"/>
    </source>
</evidence>
<dbReference type="InterPro" id="IPR014314">
    <property type="entry name" value="Succ_DH_cytb556"/>
</dbReference>
<dbReference type="Proteomes" id="UP000230066">
    <property type="component" value="Unassembled WGS sequence"/>
</dbReference>
<dbReference type="GO" id="GO:0016020">
    <property type="term" value="C:membrane"/>
    <property type="evidence" value="ECO:0007669"/>
    <property type="project" value="UniProtKB-SubCell"/>
</dbReference>
<dbReference type="Gene3D" id="1.20.5.540">
    <property type="entry name" value="Single helix bin"/>
    <property type="match status" value="1"/>
</dbReference>
<evidence type="ECO:0000313" key="9">
    <source>
        <dbReference type="EMBL" id="THD22860.1"/>
    </source>
</evidence>
<protein>
    <submittedName>
        <fullName evidence="9">Succinate dehydrogenase complex subunit C</fullName>
    </submittedName>
</protein>
<evidence type="ECO:0000256" key="6">
    <source>
        <dbReference type="ARBA" id="ARBA00023004"/>
    </source>
</evidence>
<dbReference type="InterPro" id="IPR018495">
    <property type="entry name" value="Succ_DH_cyt_bsu_CS"/>
</dbReference>
<keyword evidence="2" id="KW-0349">Heme</keyword>
<gene>
    <name evidence="9" type="ORF">D915_006533</name>
</gene>
<keyword evidence="3 8" id="KW-0812">Transmembrane</keyword>
<evidence type="ECO:0000313" key="10">
    <source>
        <dbReference type="Proteomes" id="UP000230066"/>
    </source>
</evidence>
<keyword evidence="10" id="KW-1185">Reference proteome</keyword>
<organism evidence="9 10">
    <name type="scientific">Fasciola hepatica</name>
    <name type="common">Liver fluke</name>
    <dbReference type="NCBI Taxonomy" id="6192"/>
    <lineage>
        <taxon>Eukaryota</taxon>
        <taxon>Metazoa</taxon>
        <taxon>Spiralia</taxon>
        <taxon>Lophotrochozoa</taxon>
        <taxon>Platyhelminthes</taxon>
        <taxon>Trematoda</taxon>
        <taxon>Digenea</taxon>
        <taxon>Plagiorchiida</taxon>
        <taxon>Echinostomata</taxon>
        <taxon>Echinostomatoidea</taxon>
        <taxon>Fasciolidae</taxon>
        <taxon>Fasciola</taxon>
    </lineage>
</organism>
<dbReference type="GO" id="GO:0046872">
    <property type="term" value="F:metal ion binding"/>
    <property type="evidence" value="ECO:0007669"/>
    <property type="project" value="UniProtKB-KW"/>
</dbReference>
<dbReference type="InterPro" id="IPR034804">
    <property type="entry name" value="SQR/QFR_C/D"/>
</dbReference>
<dbReference type="Pfam" id="PF01127">
    <property type="entry name" value="Sdh_cyt"/>
    <property type="match status" value="1"/>
</dbReference>
<evidence type="ECO:0000256" key="2">
    <source>
        <dbReference type="ARBA" id="ARBA00022617"/>
    </source>
</evidence>
<comment type="caution">
    <text evidence="9">The sequence shown here is derived from an EMBL/GenBank/DDBJ whole genome shotgun (WGS) entry which is preliminary data.</text>
</comment>
<dbReference type="Gene3D" id="1.20.1300.10">
    <property type="entry name" value="Fumarate reductase/succinate dehydrogenase, transmembrane subunit"/>
    <property type="match status" value="1"/>
</dbReference>
<evidence type="ECO:0000256" key="3">
    <source>
        <dbReference type="ARBA" id="ARBA00022692"/>
    </source>
</evidence>
<evidence type="ECO:0000256" key="7">
    <source>
        <dbReference type="ARBA" id="ARBA00023136"/>
    </source>
</evidence>
<accession>A0A4E0RZS8</accession>
<name>A0A4E0RZS8_FASHE</name>
<dbReference type="SUPFAM" id="SSF81343">
    <property type="entry name" value="Fumarate reductase respiratory complex transmembrane subunits"/>
    <property type="match status" value="1"/>
</dbReference>
<dbReference type="NCBIfam" id="TIGR02970">
    <property type="entry name" value="succ_dehyd_cytB"/>
    <property type="match status" value="1"/>
</dbReference>
<dbReference type="PANTHER" id="PTHR10978">
    <property type="entry name" value="SUCCINATE DEHYDROGENASE CYTOCHROME B560 SUBUNIT"/>
    <property type="match status" value="1"/>
</dbReference>
<comment type="subcellular location">
    <subcellularLocation>
        <location evidence="1">Membrane</location>
        <topology evidence="1">Multi-pass membrane protein</topology>
    </subcellularLocation>
</comment>
<sequence>MAKNVIWTMLSYRAACLSGRSLFGSSTRSLQTQLSINNGAFLRPAGLKQVVKAGKGSTSQQVRGQAQKEMQAFWERNIQEKRPWSPHLSVYSPPLVMRFSFLHRATGIAMAFVWMGVGCSAFLFTGHYEAMLDYVRNLHLGSLVITGCKFVLCYPLVYHYMNGMRHLAWDYAIGFPIKTCNMTGMTVLSLSLVAAAALACVRL</sequence>
<dbReference type="GO" id="GO:0005739">
    <property type="term" value="C:mitochondrion"/>
    <property type="evidence" value="ECO:0007669"/>
    <property type="project" value="GOC"/>
</dbReference>
<dbReference type="CDD" id="cd03499">
    <property type="entry name" value="SQR_TypeC_SdhC"/>
    <property type="match status" value="1"/>
</dbReference>
<dbReference type="EMBL" id="JXXN02002482">
    <property type="protein sequence ID" value="THD22860.1"/>
    <property type="molecule type" value="Genomic_DNA"/>
</dbReference>